<dbReference type="EMBL" id="JAGFBR010000018">
    <property type="protein sequence ID" value="KAH0450464.1"/>
    <property type="molecule type" value="Genomic_DNA"/>
</dbReference>
<reference evidence="1 2" key="1">
    <citation type="journal article" date="2021" name="Hortic Res">
        <title>Chromosome-scale assembly of the Dendrobium chrysotoxum genome enhances the understanding of orchid evolution.</title>
        <authorList>
            <person name="Zhang Y."/>
            <person name="Zhang G.Q."/>
            <person name="Zhang D."/>
            <person name="Liu X.D."/>
            <person name="Xu X.Y."/>
            <person name="Sun W.H."/>
            <person name="Yu X."/>
            <person name="Zhu X."/>
            <person name="Wang Z.W."/>
            <person name="Zhao X."/>
            <person name="Zhong W.Y."/>
            <person name="Chen H."/>
            <person name="Yin W.L."/>
            <person name="Huang T."/>
            <person name="Niu S.C."/>
            <person name="Liu Z.J."/>
        </authorList>
    </citation>
    <scope>NUCLEOTIDE SEQUENCE [LARGE SCALE GENOMIC DNA]</scope>
    <source>
        <strain evidence="1">Lindl</strain>
    </source>
</reference>
<name>A0AAV7FLP6_DENCH</name>
<evidence type="ECO:0000313" key="2">
    <source>
        <dbReference type="Proteomes" id="UP000775213"/>
    </source>
</evidence>
<dbReference type="AlphaFoldDB" id="A0AAV7FLP6"/>
<comment type="caution">
    <text evidence="1">The sequence shown here is derived from an EMBL/GenBank/DDBJ whole genome shotgun (WGS) entry which is preliminary data.</text>
</comment>
<keyword evidence="2" id="KW-1185">Reference proteome</keyword>
<organism evidence="1 2">
    <name type="scientific">Dendrobium chrysotoxum</name>
    <name type="common">Orchid</name>
    <dbReference type="NCBI Taxonomy" id="161865"/>
    <lineage>
        <taxon>Eukaryota</taxon>
        <taxon>Viridiplantae</taxon>
        <taxon>Streptophyta</taxon>
        <taxon>Embryophyta</taxon>
        <taxon>Tracheophyta</taxon>
        <taxon>Spermatophyta</taxon>
        <taxon>Magnoliopsida</taxon>
        <taxon>Liliopsida</taxon>
        <taxon>Asparagales</taxon>
        <taxon>Orchidaceae</taxon>
        <taxon>Epidendroideae</taxon>
        <taxon>Malaxideae</taxon>
        <taxon>Dendrobiinae</taxon>
        <taxon>Dendrobium</taxon>
    </lineage>
</organism>
<accession>A0AAV7FLP6</accession>
<sequence>MLHHLNSQAHKAISHTFQSTAHLANLLPTGTVLLCAVSHALYSALATASKILQAMCSMDWPPSLVFRGVDSPESLPAKTARKYRIRFLESIAANIKSIAR</sequence>
<gene>
    <name evidence="1" type="ORF">IEQ34_021156</name>
</gene>
<evidence type="ECO:0000313" key="1">
    <source>
        <dbReference type="EMBL" id="KAH0450464.1"/>
    </source>
</evidence>
<protein>
    <submittedName>
        <fullName evidence="1">Uncharacterized protein</fullName>
    </submittedName>
</protein>
<dbReference type="Proteomes" id="UP000775213">
    <property type="component" value="Unassembled WGS sequence"/>
</dbReference>
<proteinExistence type="predicted"/>